<sequence>MQVNTYVEFMKLVKTLSLHKPEDNYSFEKANRFISEFVQESEIKHIYVKNIFNQEKGTELFLFLEDKILIVMGTEQTTNVKMLKRKDIMEMDFEETHYGVTNAIIKFRFPDREIMFESLNDSNQHWNPKYISNIKDIFKFLNNSVYEERQLS</sequence>
<dbReference type="Pfam" id="PF13048">
    <property type="entry name" value="DUF3908"/>
    <property type="match status" value="1"/>
</dbReference>
<evidence type="ECO:0000313" key="1">
    <source>
        <dbReference type="EMBL" id="EIT84974.1"/>
    </source>
</evidence>
<dbReference type="InterPro" id="IPR025020">
    <property type="entry name" value="DUF3908"/>
</dbReference>
<comment type="caution">
    <text evidence="1">The sequence shown here is derived from an EMBL/GenBank/DDBJ whole genome shotgun (WGS) entry which is preliminary data.</text>
</comment>
<accession>I8AHS9</accession>
<name>I8AHS9_9BACL</name>
<dbReference type="OrthoDB" id="2081658at2"/>
<reference evidence="1 2" key="1">
    <citation type="journal article" date="2012" name="J. Bacteriol.">
        <title>Genome of Bacillus macauensis ZFHKF-1, a Long-Chain-Forming Bacterium.</title>
        <authorList>
            <person name="Cai L."/>
            <person name="Zhang T."/>
        </authorList>
    </citation>
    <scope>NUCLEOTIDE SEQUENCE [LARGE SCALE GENOMIC DNA]</scope>
    <source>
        <strain evidence="1 2">ZFHKF-1</strain>
    </source>
</reference>
<dbReference type="Proteomes" id="UP000004080">
    <property type="component" value="Unassembled WGS sequence"/>
</dbReference>
<organism evidence="1 2">
    <name type="scientific">Fictibacillus macauensis ZFHKF-1</name>
    <dbReference type="NCBI Taxonomy" id="1196324"/>
    <lineage>
        <taxon>Bacteria</taxon>
        <taxon>Bacillati</taxon>
        <taxon>Bacillota</taxon>
        <taxon>Bacilli</taxon>
        <taxon>Bacillales</taxon>
        <taxon>Fictibacillaceae</taxon>
        <taxon>Fictibacillus</taxon>
    </lineage>
</organism>
<proteinExistence type="predicted"/>
<dbReference type="STRING" id="1196324.A374_13045"/>
<evidence type="ECO:0008006" key="3">
    <source>
        <dbReference type="Google" id="ProtNLM"/>
    </source>
</evidence>
<dbReference type="AlphaFoldDB" id="I8AHS9"/>
<dbReference type="EMBL" id="AKKV01000028">
    <property type="protein sequence ID" value="EIT84974.1"/>
    <property type="molecule type" value="Genomic_DNA"/>
</dbReference>
<keyword evidence="2" id="KW-1185">Reference proteome</keyword>
<dbReference type="RefSeq" id="WP_007202687.1">
    <property type="nucleotide sequence ID" value="NZ_AKKV01000028.1"/>
</dbReference>
<evidence type="ECO:0000313" key="2">
    <source>
        <dbReference type="Proteomes" id="UP000004080"/>
    </source>
</evidence>
<gene>
    <name evidence="1" type="ORF">A374_13045</name>
</gene>
<protein>
    <recommendedName>
        <fullName evidence="3">YokE-like PH domain-containing protein</fullName>
    </recommendedName>
</protein>